<dbReference type="Gene3D" id="3.30.890.10">
    <property type="entry name" value="Methyl-cpg-binding Protein 2, Chain A"/>
    <property type="match status" value="1"/>
</dbReference>
<dbReference type="SMART" id="SM00468">
    <property type="entry name" value="PreSET"/>
    <property type="match status" value="1"/>
</dbReference>
<evidence type="ECO:0000256" key="9">
    <source>
        <dbReference type="ARBA" id="ARBA00022723"/>
    </source>
</evidence>
<dbReference type="FunFam" id="2.170.270.10:FF:000029">
    <property type="entry name" value="Histone-lysine N-methyltransferase SETDB2"/>
    <property type="match status" value="1"/>
</dbReference>
<dbReference type="InterPro" id="IPR007728">
    <property type="entry name" value="Pre-SET_dom"/>
</dbReference>
<comment type="function">
    <text evidence="20">Histone methyltransferase involved in left-right axis specification in early development and mitosis. Specifically trimethylates 'Lys-9' of histone H3 (H3K9me3). H3K9me3 is a specific tag for epigenetic transcriptional repression that recruits HP1 (CBX1, CBX3 and/or CBX5) proteins to methylated histones. Contributes to H3K9me3 in both the interspersed repetitive elements and centromere-associated repeats. Plays a role in chromosome condensation and segregation during mitosis.</text>
</comment>
<dbReference type="Pfam" id="PF00856">
    <property type="entry name" value="SET"/>
    <property type="match status" value="1"/>
</dbReference>
<sequence>MGEKNGDAKTFWMELEDDGKVDFIFEQVQNVLQSLKQKIKDGSATNKEYIQAMILVKDATINHNSTLIKDHTSVTQNAEENKLSSLPSTSYEDFFPKDCTYLSTENQEIPLMENKDADFREKESSLNLSYQKHECSGTCLMKMPFNFKGENPLQLPVKCHFQRRHAKTNSHSSALHVSYKTPCGRSLRNMEEVFRYLLETECNFLFTDNFSFNTYVQLTRNYPKEEEIVSDVDISNGVESVPIAFCNEIDNRKLPQFKYRKTMWPRAYYLNSFSNMFTDSCDCSEGCVDITKCACLQLTARNAKTCPLSSNKITAGYKYKRLERQIPTGIYECSLLCKCDRRMCQNRVVQHGPQVRLQVFKTEKKGWGVRCLDDIDRGTFVCIYSGRLLSRSDTEKPDAVDENGKEENIMKNMFSKKRKIEVADCEVEVIPIELEACPRSMETQEYPPKFHNNTKEPIIGMKYNSIARIRYHSVIRSPKTKTVIIQHNGKNMGFTSSEAVTSEDNGELNPAQVHLNSKAKEMRKDSSSNQVEDCEDKPVIESDVIDITKCREDTPPGDTCHQAVTLDNKNEVQIQKPQEEKSPACQNQQVFFGKELPNEIKDASSDSLEKFNKGNVFLLDATKEGNVGRFLNHSCCPNLLVQNVFVETHDRSFPLVAFFTNSSNSDSEVEKLSAKPRCASPAGEIHQLDFAKADFRRRGSSAQTWIWRGLPRPSRPAAPAGPRPTPRGTQSRSRPLYSSALVECEDCDPSNNDRNFDVESVKKEIKRGRKLKCTFCGKKGATVGCDLKSCFKNYHFFCAKNDHAVLQADGHRGIYKVFCQQHAVPQNDLPLMKPLPGVFHSHYSEQTKPRHGVKRKRGRRKRHHVQDPNVGRHTKAAAAVQNAVQCCAVACDEKQRAPIQTTLDRFLKRVDRIEPSKEPEPVPSTSGPPERMALKKEKDGRHTDAIVKAAFLKKCKEAGLLDALFEEILDKLHLIQERLMDETTAESDYEEIGTSLFDCRLFEDTLVNFQAAVENHIHESEERRRQLKEEIELLQDLKQTLCSGLQSSSTSDSSLSS</sequence>
<feature type="region of interest" description="Disordered" evidence="22">
    <location>
        <begin position="913"/>
        <end position="939"/>
    </location>
</feature>
<dbReference type="InterPro" id="IPR001965">
    <property type="entry name" value="Znf_PHD"/>
</dbReference>
<evidence type="ECO:0000256" key="2">
    <source>
        <dbReference type="ARBA" id="ARBA00004286"/>
    </source>
</evidence>
<evidence type="ECO:0000256" key="3">
    <source>
        <dbReference type="ARBA" id="ARBA00022454"/>
    </source>
</evidence>
<proteinExistence type="predicted"/>
<dbReference type="SMART" id="SM00317">
    <property type="entry name" value="SET"/>
    <property type="match status" value="1"/>
</dbReference>
<keyword evidence="8" id="KW-0949">S-adenosyl-L-methionine</keyword>
<feature type="domain" description="PHD-type" evidence="26">
    <location>
        <begin position="744"/>
        <end position="823"/>
    </location>
</feature>
<dbReference type="GO" id="GO:0140947">
    <property type="term" value="F:histone H3K9me2 methyltransferase activity"/>
    <property type="evidence" value="ECO:0007669"/>
    <property type="project" value="UniProtKB-EC"/>
</dbReference>
<dbReference type="Pfam" id="PF01429">
    <property type="entry name" value="MBD"/>
    <property type="match status" value="1"/>
</dbReference>
<keyword evidence="11" id="KW-0498">Mitosis</keyword>
<dbReference type="PROSITE" id="PS50280">
    <property type="entry name" value="SET"/>
    <property type="match status" value="1"/>
</dbReference>
<keyword evidence="21" id="KW-0175">Coiled coil</keyword>
<feature type="compositionally biased region" description="Basic residues" evidence="22">
    <location>
        <begin position="849"/>
        <end position="864"/>
    </location>
</feature>
<dbReference type="PROSITE" id="PS50867">
    <property type="entry name" value="PRE_SET"/>
    <property type="match status" value="1"/>
</dbReference>
<dbReference type="InterPro" id="IPR046341">
    <property type="entry name" value="SET_dom_sf"/>
</dbReference>
<evidence type="ECO:0000313" key="27">
    <source>
        <dbReference type="Ensembl" id="ENSCHIP00010041139.1"/>
    </source>
</evidence>
<evidence type="ECO:0000256" key="15">
    <source>
        <dbReference type="ARBA" id="ARBA00023306"/>
    </source>
</evidence>
<dbReference type="PANTHER" id="PTHR46024">
    <property type="entry name" value="HISTONE-LYSINE N-METHYLTRANSFERASE EGGLESS"/>
    <property type="match status" value="1"/>
</dbReference>
<evidence type="ECO:0000256" key="7">
    <source>
        <dbReference type="ARBA" id="ARBA00022679"/>
    </source>
</evidence>
<evidence type="ECO:0000256" key="8">
    <source>
        <dbReference type="ARBA" id="ARBA00022691"/>
    </source>
</evidence>
<comment type="subcellular location">
    <subcellularLocation>
        <location evidence="2">Chromosome</location>
    </subcellularLocation>
    <subcellularLocation>
        <location evidence="1">Nucleus</location>
    </subcellularLocation>
</comment>
<evidence type="ECO:0000256" key="5">
    <source>
        <dbReference type="ARBA" id="ARBA00022603"/>
    </source>
</evidence>
<reference evidence="27" key="1">
    <citation type="submission" date="2019-03" db="EMBL/GenBank/DDBJ databases">
        <title>Genome sequencing and reference-guided assembly of Black Bengal Goat (Capra hircus).</title>
        <authorList>
            <person name="Siddiki A.Z."/>
            <person name="Baten A."/>
            <person name="Billah M."/>
            <person name="Alam M.A.U."/>
            <person name="Shawrob K.S.M."/>
            <person name="Saha S."/>
            <person name="Chowdhury M."/>
            <person name="Rahman A.H."/>
            <person name="Stear M."/>
            <person name="Miah G."/>
            <person name="Das G.B."/>
            <person name="Hossain M.M."/>
            <person name="Kumkum M."/>
            <person name="Islam M.S."/>
            <person name="Mollah A.M."/>
            <person name="Ahsan A."/>
            <person name="Tusar F."/>
            <person name="Khan M.K.I."/>
        </authorList>
    </citation>
    <scope>NUCLEOTIDE SEQUENCE [LARGE SCALE GENOMIC DNA]</scope>
</reference>
<dbReference type="InterPro" id="IPR016177">
    <property type="entry name" value="DNA-bd_dom_sf"/>
</dbReference>
<evidence type="ECO:0000256" key="17">
    <source>
        <dbReference type="ARBA" id="ARBA00040299"/>
    </source>
</evidence>
<dbReference type="PROSITE" id="PS50982">
    <property type="entry name" value="MBD"/>
    <property type="match status" value="1"/>
</dbReference>
<dbReference type="CDD" id="cd01395">
    <property type="entry name" value="HMT_MBD"/>
    <property type="match status" value="1"/>
</dbReference>
<dbReference type="GO" id="GO:0070828">
    <property type="term" value="P:heterochromatin organization"/>
    <property type="evidence" value="ECO:0007669"/>
    <property type="project" value="TreeGrafter"/>
</dbReference>
<evidence type="ECO:0000256" key="21">
    <source>
        <dbReference type="SAM" id="Coils"/>
    </source>
</evidence>
<keyword evidence="7" id="KW-0808">Transferase</keyword>
<dbReference type="InterPro" id="IPR034732">
    <property type="entry name" value="EPHD"/>
</dbReference>
<comment type="catalytic activity">
    <reaction evidence="19">
        <text>N(6),N(6)-dimethyl-L-lysyl(9)-[histone H3] + S-adenosyl-L-methionine = N(6),N(6),N(6)-trimethyl-L-lysyl(9)-[histone H3] + S-adenosyl-L-homocysteine + H(+)</text>
        <dbReference type="Rhea" id="RHEA:60288"/>
        <dbReference type="Rhea" id="RHEA-COMP:15538"/>
        <dbReference type="Rhea" id="RHEA-COMP:15541"/>
        <dbReference type="ChEBI" id="CHEBI:15378"/>
        <dbReference type="ChEBI" id="CHEBI:57856"/>
        <dbReference type="ChEBI" id="CHEBI:59789"/>
        <dbReference type="ChEBI" id="CHEBI:61961"/>
        <dbReference type="ChEBI" id="CHEBI:61976"/>
        <dbReference type="EC" id="2.1.1.366"/>
    </reaction>
</comment>
<name>A0A8C2SEC3_CAPHI</name>
<keyword evidence="3" id="KW-0158">Chromosome</keyword>
<evidence type="ECO:0000259" key="23">
    <source>
        <dbReference type="PROSITE" id="PS50280"/>
    </source>
</evidence>
<feature type="region of interest" description="Disordered" evidence="22">
    <location>
        <begin position="706"/>
        <end position="734"/>
    </location>
</feature>
<evidence type="ECO:0000256" key="14">
    <source>
        <dbReference type="ARBA" id="ARBA00023242"/>
    </source>
</evidence>
<dbReference type="InterPro" id="IPR001214">
    <property type="entry name" value="SET_dom"/>
</dbReference>
<feature type="compositionally biased region" description="Pro residues" evidence="22">
    <location>
        <begin position="713"/>
        <end position="725"/>
    </location>
</feature>
<keyword evidence="4" id="KW-0217">Developmental protein</keyword>
<dbReference type="Ensembl" id="ENSCHIT00010057325.1">
    <property type="protein sequence ID" value="ENSCHIP00010041139.1"/>
    <property type="gene ID" value="ENSCHIG00010030157.1"/>
</dbReference>
<organism evidence="27">
    <name type="scientific">Capra hircus</name>
    <name type="common">Goat</name>
    <dbReference type="NCBI Taxonomy" id="9925"/>
    <lineage>
        <taxon>Eukaryota</taxon>
        <taxon>Metazoa</taxon>
        <taxon>Chordata</taxon>
        <taxon>Craniata</taxon>
        <taxon>Vertebrata</taxon>
        <taxon>Euteleostomi</taxon>
        <taxon>Mammalia</taxon>
        <taxon>Eutheria</taxon>
        <taxon>Laurasiatheria</taxon>
        <taxon>Artiodactyla</taxon>
        <taxon>Ruminantia</taxon>
        <taxon>Pecora</taxon>
        <taxon>Bovidae</taxon>
        <taxon>Caprinae</taxon>
        <taxon>Capra</taxon>
    </lineage>
</organism>
<accession>A0A8C2SEC3</accession>
<dbReference type="Pfam" id="PF13771">
    <property type="entry name" value="zf-HC5HC2H"/>
    <property type="match status" value="1"/>
</dbReference>
<dbReference type="GO" id="GO:0051301">
    <property type="term" value="P:cell division"/>
    <property type="evidence" value="ECO:0007669"/>
    <property type="project" value="UniProtKB-KW"/>
</dbReference>
<feature type="domain" description="MBD" evidence="25">
    <location>
        <begin position="145"/>
        <end position="217"/>
    </location>
</feature>
<evidence type="ECO:0000256" key="4">
    <source>
        <dbReference type="ARBA" id="ARBA00022473"/>
    </source>
</evidence>
<dbReference type="PANTHER" id="PTHR46024:SF3">
    <property type="entry name" value="HISTONE-LYSINE N-METHYLTRANSFERASE SETDB2"/>
    <property type="match status" value="1"/>
</dbReference>
<dbReference type="InterPro" id="IPR047232">
    <property type="entry name" value="SETDB1/2-like_MBD"/>
</dbReference>
<dbReference type="Gene3D" id="3.30.40.10">
    <property type="entry name" value="Zinc/RING finger domain, C3HC4 (zinc finger)"/>
    <property type="match status" value="1"/>
</dbReference>
<evidence type="ECO:0000256" key="16">
    <source>
        <dbReference type="ARBA" id="ARBA00039052"/>
    </source>
</evidence>
<keyword evidence="15" id="KW-0131">Cell cycle</keyword>
<dbReference type="GO" id="GO:0005634">
    <property type="term" value="C:nucleus"/>
    <property type="evidence" value="ECO:0007669"/>
    <property type="project" value="UniProtKB-SubCell"/>
</dbReference>
<dbReference type="EC" id="2.1.1.366" evidence="16"/>
<dbReference type="SUPFAM" id="SSF82199">
    <property type="entry name" value="SET domain"/>
    <property type="match status" value="1"/>
</dbReference>
<evidence type="ECO:0000259" key="25">
    <source>
        <dbReference type="PROSITE" id="PS50982"/>
    </source>
</evidence>
<dbReference type="GO" id="GO:0008270">
    <property type="term" value="F:zinc ion binding"/>
    <property type="evidence" value="ECO:0007669"/>
    <property type="project" value="UniProtKB-KW"/>
</dbReference>
<keyword evidence="9" id="KW-0479">Metal-binding</keyword>
<dbReference type="PROSITE" id="PS51805">
    <property type="entry name" value="EPHD"/>
    <property type="match status" value="1"/>
</dbReference>
<keyword evidence="10" id="KW-0863">Zinc-finger</keyword>
<feature type="coiled-coil region" evidence="21">
    <location>
        <begin position="1010"/>
        <end position="1040"/>
    </location>
</feature>
<dbReference type="InterPro" id="IPR001739">
    <property type="entry name" value="Methyl_CpG_DNA-bd"/>
</dbReference>
<evidence type="ECO:0000256" key="22">
    <source>
        <dbReference type="SAM" id="MobiDB-lite"/>
    </source>
</evidence>
<evidence type="ECO:0000256" key="20">
    <source>
        <dbReference type="ARBA" id="ARBA00054728"/>
    </source>
</evidence>
<evidence type="ECO:0000256" key="13">
    <source>
        <dbReference type="ARBA" id="ARBA00022853"/>
    </source>
</evidence>
<dbReference type="AlphaFoldDB" id="A0A8C2SEC3"/>
<evidence type="ECO:0000256" key="12">
    <source>
        <dbReference type="ARBA" id="ARBA00022833"/>
    </source>
</evidence>
<evidence type="ECO:0000256" key="11">
    <source>
        <dbReference type="ARBA" id="ARBA00022776"/>
    </source>
</evidence>
<dbReference type="InterPro" id="IPR013083">
    <property type="entry name" value="Znf_RING/FYVE/PHD"/>
</dbReference>
<dbReference type="Gene3D" id="2.170.270.10">
    <property type="entry name" value="SET domain"/>
    <property type="match status" value="2"/>
</dbReference>
<dbReference type="GO" id="GO:0010629">
    <property type="term" value="P:negative regulation of gene expression"/>
    <property type="evidence" value="ECO:0007669"/>
    <property type="project" value="TreeGrafter"/>
</dbReference>
<dbReference type="GO" id="GO:0003677">
    <property type="term" value="F:DNA binding"/>
    <property type="evidence" value="ECO:0007669"/>
    <property type="project" value="InterPro"/>
</dbReference>
<dbReference type="GO" id="GO:0005737">
    <property type="term" value="C:cytoplasm"/>
    <property type="evidence" value="ECO:0007669"/>
    <property type="project" value="UniProtKB-ARBA"/>
</dbReference>
<evidence type="ECO:0000256" key="10">
    <source>
        <dbReference type="ARBA" id="ARBA00022771"/>
    </source>
</evidence>
<dbReference type="SMART" id="SM00391">
    <property type="entry name" value="MBD"/>
    <property type="match status" value="1"/>
</dbReference>
<keyword evidence="13" id="KW-0156">Chromatin regulator</keyword>
<dbReference type="GO" id="GO:0032259">
    <property type="term" value="P:methylation"/>
    <property type="evidence" value="ECO:0007669"/>
    <property type="project" value="UniProtKB-KW"/>
</dbReference>
<dbReference type="SMART" id="SM00249">
    <property type="entry name" value="PHD"/>
    <property type="match status" value="1"/>
</dbReference>
<evidence type="ECO:0000259" key="24">
    <source>
        <dbReference type="PROSITE" id="PS50867"/>
    </source>
</evidence>
<keyword evidence="5" id="KW-0489">Methyltransferase</keyword>
<evidence type="ECO:0000256" key="18">
    <source>
        <dbReference type="ARBA" id="ARBA00042995"/>
    </source>
</evidence>
<feature type="domain" description="Pre-SET" evidence="24">
    <location>
        <begin position="279"/>
        <end position="352"/>
    </location>
</feature>
<feature type="region of interest" description="Disordered" evidence="22">
    <location>
        <begin position="841"/>
        <end position="865"/>
    </location>
</feature>
<keyword evidence="14" id="KW-0539">Nucleus</keyword>
<evidence type="ECO:0000256" key="6">
    <source>
        <dbReference type="ARBA" id="ARBA00022618"/>
    </source>
</evidence>
<protein>
    <recommendedName>
        <fullName evidence="17">Histone-lysine N-methyltransferase SETDB2</fullName>
        <ecNumber evidence="16">2.1.1.366</ecNumber>
    </recommendedName>
    <alternativeName>
        <fullName evidence="18">SET domain bifurcated 2</fullName>
    </alternativeName>
</protein>
<evidence type="ECO:0000259" key="26">
    <source>
        <dbReference type="PROSITE" id="PS51805"/>
    </source>
</evidence>
<keyword evidence="12" id="KW-0862">Zinc</keyword>
<evidence type="ECO:0000256" key="1">
    <source>
        <dbReference type="ARBA" id="ARBA00004123"/>
    </source>
</evidence>
<reference evidence="27" key="2">
    <citation type="submission" date="2025-08" db="UniProtKB">
        <authorList>
            <consortium name="Ensembl"/>
        </authorList>
    </citation>
    <scope>IDENTIFICATION</scope>
</reference>
<evidence type="ECO:0000256" key="19">
    <source>
        <dbReference type="ARBA" id="ARBA00049087"/>
    </source>
</evidence>
<feature type="domain" description="SET" evidence="23">
    <location>
        <begin position="355"/>
        <end position="677"/>
    </location>
</feature>
<dbReference type="InterPro" id="IPR051516">
    <property type="entry name" value="SETDB_methyltransferase"/>
</dbReference>
<dbReference type="SUPFAM" id="SSF54171">
    <property type="entry name" value="DNA-binding domain"/>
    <property type="match status" value="1"/>
</dbReference>
<keyword evidence="6" id="KW-0132">Cell division</keyword>
<dbReference type="GO" id="GO:0005694">
    <property type="term" value="C:chromosome"/>
    <property type="evidence" value="ECO:0007669"/>
    <property type="project" value="UniProtKB-SubCell"/>
</dbReference>
<dbReference type="Pfam" id="PF05033">
    <property type="entry name" value="Pre-SET"/>
    <property type="match status" value="1"/>
</dbReference>